<accession>A0A3D9ZSD0</accession>
<keyword evidence="3" id="KW-1185">Reference proteome</keyword>
<dbReference type="GO" id="GO:0003824">
    <property type="term" value="F:catalytic activity"/>
    <property type="evidence" value="ECO:0007669"/>
    <property type="project" value="UniProtKB-ARBA"/>
</dbReference>
<dbReference type="AlphaFoldDB" id="A0A3D9ZSD0"/>
<proteinExistence type="predicted"/>
<dbReference type="SUPFAM" id="SSF53474">
    <property type="entry name" value="alpha/beta-Hydrolases"/>
    <property type="match status" value="1"/>
</dbReference>
<dbReference type="InterPro" id="IPR050471">
    <property type="entry name" value="AB_hydrolase"/>
</dbReference>
<dbReference type="PANTHER" id="PTHR43433:SF4">
    <property type="entry name" value="NON-HEME CHLOROPEROXIDASE-RELATED"/>
    <property type="match status" value="1"/>
</dbReference>
<name>A0A3D9ZSD0_9ACTN</name>
<reference evidence="2 3" key="1">
    <citation type="submission" date="2018-08" db="EMBL/GenBank/DDBJ databases">
        <title>Sequencing the genomes of 1000 actinobacteria strains.</title>
        <authorList>
            <person name="Klenk H.-P."/>
        </authorList>
    </citation>
    <scope>NUCLEOTIDE SEQUENCE [LARGE SCALE GENOMIC DNA]</scope>
    <source>
        <strain evidence="2 3">DSM 44099</strain>
    </source>
</reference>
<dbReference type="InterPro" id="IPR000073">
    <property type="entry name" value="AB_hydrolase_1"/>
</dbReference>
<dbReference type="OrthoDB" id="495620at2"/>
<protein>
    <submittedName>
        <fullName evidence="2">Pimeloyl-ACP methyl ester carboxylesterase</fullName>
    </submittedName>
</protein>
<dbReference type="PANTHER" id="PTHR43433">
    <property type="entry name" value="HYDROLASE, ALPHA/BETA FOLD FAMILY PROTEIN"/>
    <property type="match status" value="1"/>
</dbReference>
<evidence type="ECO:0000313" key="3">
    <source>
        <dbReference type="Proteomes" id="UP000256913"/>
    </source>
</evidence>
<feature type="domain" description="AB hydrolase-1" evidence="1">
    <location>
        <begin position="23"/>
        <end position="235"/>
    </location>
</feature>
<evidence type="ECO:0000259" key="1">
    <source>
        <dbReference type="Pfam" id="PF12697"/>
    </source>
</evidence>
<comment type="caution">
    <text evidence="2">The sequence shown here is derived from an EMBL/GenBank/DDBJ whole genome shotgun (WGS) entry which is preliminary data.</text>
</comment>
<dbReference type="RefSeq" id="WP_116070558.1">
    <property type="nucleotide sequence ID" value="NZ_BONB01000002.1"/>
</dbReference>
<dbReference type="EMBL" id="QUMQ01000001">
    <property type="protein sequence ID" value="REF99372.1"/>
    <property type="molecule type" value="Genomic_DNA"/>
</dbReference>
<dbReference type="InterPro" id="IPR029058">
    <property type="entry name" value="AB_hydrolase_fold"/>
</dbReference>
<sequence length="256" mass="27575">MTGYVEVVGLRTWHEVSGEGDPLVLLHGGFVGASSFFAQVPALVEAGYRVHVPERRGHAHTPDVEGPVSYSVMADDMVAYLEQEVGAPAHLVGWSDGAVVALLVARRRPDLVARMVLIGQYYNSSGRVAGEELVAYLNSPEAITFLRRAYDPVSPDGPDHFPVVHAKMMHMIATEPEIPLDTLAGITAPTLVLQGDRDEVTVEHSLAVVAALPEARLAVLPGTHTLPLERPELVNPLIVTFLRGTDPAPDWDAFTG</sequence>
<dbReference type="Pfam" id="PF12697">
    <property type="entry name" value="Abhydrolase_6"/>
    <property type="match status" value="1"/>
</dbReference>
<organism evidence="2 3">
    <name type="scientific">Asanoa ferruginea</name>
    <dbReference type="NCBI Taxonomy" id="53367"/>
    <lineage>
        <taxon>Bacteria</taxon>
        <taxon>Bacillati</taxon>
        <taxon>Actinomycetota</taxon>
        <taxon>Actinomycetes</taxon>
        <taxon>Micromonosporales</taxon>
        <taxon>Micromonosporaceae</taxon>
        <taxon>Asanoa</taxon>
    </lineage>
</organism>
<gene>
    <name evidence="2" type="ORF">DFJ67_5408</name>
</gene>
<dbReference type="Proteomes" id="UP000256913">
    <property type="component" value="Unassembled WGS sequence"/>
</dbReference>
<dbReference type="Gene3D" id="3.40.50.1820">
    <property type="entry name" value="alpha/beta hydrolase"/>
    <property type="match status" value="1"/>
</dbReference>
<evidence type="ECO:0000313" key="2">
    <source>
        <dbReference type="EMBL" id="REF99372.1"/>
    </source>
</evidence>